<feature type="chain" id="PRO_5026999152" evidence="2">
    <location>
        <begin position="35"/>
        <end position="1010"/>
    </location>
</feature>
<feature type="domain" description="Outer membrane protein beta-barrel" evidence="3">
    <location>
        <begin position="602"/>
        <end position="833"/>
    </location>
</feature>
<dbReference type="Gene3D" id="2.60.40.1120">
    <property type="entry name" value="Carboxypeptidase-like, regulatory domain"/>
    <property type="match status" value="1"/>
</dbReference>
<dbReference type="Proteomes" id="UP000483362">
    <property type="component" value="Unassembled WGS sequence"/>
</dbReference>
<dbReference type="InterPro" id="IPR041700">
    <property type="entry name" value="OMP_b-brl_3"/>
</dbReference>
<protein>
    <submittedName>
        <fullName evidence="4">Outer membrane beta-barrel protein</fullName>
    </submittedName>
</protein>
<dbReference type="Pfam" id="PF14905">
    <property type="entry name" value="OMP_b-brl_3"/>
    <property type="match status" value="2"/>
</dbReference>
<feature type="signal peptide" evidence="2">
    <location>
        <begin position="1"/>
        <end position="34"/>
    </location>
</feature>
<comment type="caution">
    <text evidence="4">The sequence shown here is derived from an EMBL/GenBank/DDBJ whole genome shotgun (WGS) entry which is preliminary data.</text>
</comment>
<evidence type="ECO:0000256" key="2">
    <source>
        <dbReference type="SAM" id="SignalP"/>
    </source>
</evidence>
<feature type="region of interest" description="Disordered" evidence="1">
    <location>
        <begin position="975"/>
        <end position="1010"/>
    </location>
</feature>
<evidence type="ECO:0000256" key="1">
    <source>
        <dbReference type="SAM" id="MobiDB-lite"/>
    </source>
</evidence>
<dbReference type="AlphaFoldDB" id="A0A6L5X9M8"/>
<evidence type="ECO:0000313" key="4">
    <source>
        <dbReference type="EMBL" id="MSS16951.1"/>
    </source>
</evidence>
<sequence length="1010" mass="111821">MLTHKMKKAPQHMKKIHLSILLLLCALCASQAQAASTINGMLVDARDTTALIAATVKLLKAGRDSTYVDGMVTDAKGIFNLKGVKPGHYIIKCSYLGYDNATRRVTVGTDGRDVNVGLIALDMSGKMLDEVVVQGVKTPITVKEDTIEYNADTYKTQANAVVEDVLKRLPGVEVGSDGKITANGKQVTKILIDGKEFFSDDPTVASKNIPAGMVDKLQVIDRKSDLARLTGVDDGDDETVINLTVKKGMNNGWFGTASAGYGTDGRWKGNLMANYFNSGNQYTLMAGGNNVNDLGFTDGGAGRFTRFGGSKGVTKSQYLGFNFNVGTNDSPDGDHDKLRAGGDILYSHSDRDAHSTTARQYLFADSTSYYNAMSSARDKGHNLRGDFRLQWRPDSANTIEFRPNFSFNFSKSWKADSSMTRAGDLAMSPVNRSLSSYYNDGKSYELAGQLVWTHNFLSHPGRSLSAQLRYNYSKVNEDGTTYTRNSYFLKSDDDQDQTIDQIYENHRRTNGVNGRITWTEPLGNVKRGNFITIAYSGNYRRSRASKLVYDITRDSTAMPAPGINDVMASMMSDAGFRSLVRAYYGNDALTTSGVVLASILDYELGPELERTFNESLSNRFSNTYYDQAVQVGLRKVNKNYNLNVGFTVNSAMSKSTDLIDAQRNIPARWAWSVAPFARLRYKFSKTRNLGFDYRMRSTQPSLTQLQPVADRSNPLNVTVGNPALKPTFTHRINLRYADFAQRAQRSIMAMIAASFAQNSIISKTAYDSSTGGRTTTYDNVNGVWNAMGMGMMSFPFTRSKVMYFTTNLMTRFAANKGYNNNQLNTSNTWTLNLSPGLAFRNGYFDIELRPRYSYQTIHNSLSTVKATDLHTYGGQCNASYTAPFGLMLSSDLSYSATSGYASGYNTKQWLWNASLGYSFLAGKQATLQVSVFDILNQRRNVSRNVTAAYVEDLAYNSLARYAMVTFTYKFSSFKQGEQPRDRNERRGPHGHNFGGRPPMGPPPHAGFGGE</sequence>
<organism evidence="4 5">
    <name type="scientific">Sodaliphilus pleomorphus</name>
    <dbReference type="NCBI Taxonomy" id="2606626"/>
    <lineage>
        <taxon>Bacteria</taxon>
        <taxon>Pseudomonadati</taxon>
        <taxon>Bacteroidota</taxon>
        <taxon>Bacteroidia</taxon>
        <taxon>Bacteroidales</taxon>
        <taxon>Muribaculaceae</taxon>
        <taxon>Sodaliphilus</taxon>
    </lineage>
</organism>
<evidence type="ECO:0000259" key="3">
    <source>
        <dbReference type="Pfam" id="PF14905"/>
    </source>
</evidence>
<dbReference type="SUPFAM" id="SSF49452">
    <property type="entry name" value="Starch-binding domain-like"/>
    <property type="match status" value="1"/>
</dbReference>
<feature type="compositionally biased region" description="Basic and acidic residues" evidence="1">
    <location>
        <begin position="977"/>
        <end position="987"/>
    </location>
</feature>
<dbReference type="EMBL" id="VULT01000005">
    <property type="protein sequence ID" value="MSS16951.1"/>
    <property type="molecule type" value="Genomic_DNA"/>
</dbReference>
<name>A0A6L5X9M8_9BACT</name>
<gene>
    <name evidence="4" type="ORF">FYJ29_04100</name>
</gene>
<feature type="domain" description="Outer membrane protein beta-barrel" evidence="3">
    <location>
        <begin position="848"/>
        <end position="968"/>
    </location>
</feature>
<dbReference type="InterPro" id="IPR013784">
    <property type="entry name" value="Carb-bd-like_fold"/>
</dbReference>
<dbReference type="GO" id="GO:0030246">
    <property type="term" value="F:carbohydrate binding"/>
    <property type="evidence" value="ECO:0007669"/>
    <property type="project" value="InterPro"/>
</dbReference>
<keyword evidence="2" id="KW-0732">Signal</keyword>
<evidence type="ECO:0000313" key="5">
    <source>
        <dbReference type="Proteomes" id="UP000483362"/>
    </source>
</evidence>
<proteinExistence type="predicted"/>
<dbReference type="SUPFAM" id="SSF56935">
    <property type="entry name" value="Porins"/>
    <property type="match status" value="1"/>
</dbReference>
<keyword evidence="5" id="KW-1185">Reference proteome</keyword>
<reference evidence="4 5" key="1">
    <citation type="submission" date="2019-08" db="EMBL/GenBank/DDBJ databases">
        <title>In-depth cultivation of the pig gut microbiome towards novel bacterial diversity and tailored functional studies.</title>
        <authorList>
            <person name="Wylensek D."/>
            <person name="Hitch T.C.A."/>
            <person name="Clavel T."/>
        </authorList>
    </citation>
    <scope>NUCLEOTIDE SEQUENCE [LARGE SCALE GENOMIC DNA]</scope>
    <source>
        <strain evidence="4 5">Oil-RF-744-WCA-WT-10</strain>
    </source>
</reference>
<accession>A0A6L5X9M8</accession>
<dbReference type="Pfam" id="PF13620">
    <property type="entry name" value="CarboxypepD_reg"/>
    <property type="match status" value="1"/>
</dbReference>